<keyword evidence="2" id="KW-0812">Transmembrane</keyword>
<proteinExistence type="predicted"/>
<keyword evidence="4" id="KW-1185">Reference proteome</keyword>
<dbReference type="PANTHER" id="PTHR48081:SF31">
    <property type="entry name" value="STERYL ACETYL HYDROLASE MUG81-RELATED"/>
    <property type="match status" value="1"/>
</dbReference>
<organism evidence="3 4">
    <name type="scientific">Lentinula raphanica</name>
    <dbReference type="NCBI Taxonomy" id="153919"/>
    <lineage>
        <taxon>Eukaryota</taxon>
        <taxon>Fungi</taxon>
        <taxon>Dikarya</taxon>
        <taxon>Basidiomycota</taxon>
        <taxon>Agaricomycotina</taxon>
        <taxon>Agaricomycetes</taxon>
        <taxon>Agaricomycetidae</taxon>
        <taxon>Agaricales</taxon>
        <taxon>Marasmiineae</taxon>
        <taxon>Omphalotaceae</taxon>
        <taxon>Lentinula</taxon>
    </lineage>
</organism>
<protein>
    <submittedName>
        <fullName evidence="3">Alpha/Beta hydrolase protein</fullName>
    </submittedName>
</protein>
<dbReference type="InterPro" id="IPR050300">
    <property type="entry name" value="GDXG_lipolytic_enzyme"/>
</dbReference>
<dbReference type="SUPFAM" id="SSF53474">
    <property type="entry name" value="alpha/beta-Hydrolases"/>
    <property type="match status" value="1"/>
</dbReference>
<dbReference type="Pfam" id="PF10340">
    <property type="entry name" value="Say1_Mug180"/>
    <property type="match status" value="1"/>
</dbReference>
<reference evidence="3" key="1">
    <citation type="submission" date="2022-08" db="EMBL/GenBank/DDBJ databases">
        <authorList>
            <consortium name="DOE Joint Genome Institute"/>
            <person name="Min B."/>
            <person name="Riley R."/>
            <person name="Sierra-Patev S."/>
            <person name="Naranjo-Ortiz M."/>
            <person name="Looney B."/>
            <person name="Konkel Z."/>
            <person name="Slot J.C."/>
            <person name="Sakamoto Y."/>
            <person name="Steenwyk J.L."/>
            <person name="Rokas A."/>
            <person name="Carro J."/>
            <person name="Camarero S."/>
            <person name="Ferreira P."/>
            <person name="Molpeceres G."/>
            <person name="Ruiz-Duenas F.J."/>
            <person name="Serrano A."/>
            <person name="Henrissat B."/>
            <person name="Drula E."/>
            <person name="Hughes K.W."/>
            <person name="Mata J.L."/>
            <person name="Ishikawa N.K."/>
            <person name="Vargas-Isla R."/>
            <person name="Ushijima S."/>
            <person name="Smith C.A."/>
            <person name="Ahrendt S."/>
            <person name="Andreopoulos W."/>
            <person name="He G."/>
            <person name="Labutti K."/>
            <person name="Lipzen A."/>
            <person name="Ng V."/>
            <person name="Sandor L."/>
            <person name="Barry K."/>
            <person name="Martinez A.T."/>
            <person name="Xiao Y."/>
            <person name="Gibbons J.G."/>
            <person name="Terashima K."/>
            <person name="Hibbett D.S."/>
            <person name="Grigoriev I.V."/>
        </authorList>
    </citation>
    <scope>NUCLEOTIDE SEQUENCE</scope>
    <source>
        <strain evidence="3">TFB9207</strain>
    </source>
</reference>
<feature type="transmembrane region" description="Helical" evidence="2">
    <location>
        <begin position="48"/>
        <end position="71"/>
    </location>
</feature>
<dbReference type="Gene3D" id="3.40.50.1820">
    <property type="entry name" value="alpha/beta hydrolase"/>
    <property type="match status" value="1"/>
</dbReference>
<keyword evidence="2" id="KW-0472">Membrane</keyword>
<dbReference type="PANTHER" id="PTHR48081">
    <property type="entry name" value="AB HYDROLASE SUPERFAMILY PROTEIN C4A8.06C"/>
    <property type="match status" value="1"/>
</dbReference>
<dbReference type="InterPro" id="IPR029058">
    <property type="entry name" value="AB_hydrolase_fold"/>
</dbReference>
<keyword evidence="1 3" id="KW-0378">Hydrolase</keyword>
<evidence type="ECO:0000256" key="2">
    <source>
        <dbReference type="SAM" id="Phobius"/>
    </source>
</evidence>
<comment type="caution">
    <text evidence="3">The sequence shown here is derived from an EMBL/GenBank/DDBJ whole genome shotgun (WGS) entry which is preliminary data.</text>
</comment>
<dbReference type="InterPro" id="IPR019436">
    <property type="entry name" value="Say1-like"/>
</dbReference>
<dbReference type="Proteomes" id="UP001163846">
    <property type="component" value="Unassembled WGS sequence"/>
</dbReference>
<evidence type="ECO:0000313" key="4">
    <source>
        <dbReference type="Proteomes" id="UP001163846"/>
    </source>
</evidence>
<gene>
    <name evidence="3" type="ORF">F5878DRAFT_606396</name>
</gene>
<name>A0AA38UIW5_9AGAR</name>
<evidence type="ECO:0000313" key="3">
    <source>
        <dbReference type="EMBL" id="KAJ3842940.1"/>
    </source>
</evidence>
<dbReference type="AlphaFoldDB" id="A0AA38UIW5"/>
<dbReference type="EMBL" id="MU805990">
    <property type="protein sequence ID" value="KAJ3842940.1"/>
    <property type="molecule type" value="Genomic_DNA"/>
</dbReference>
<accession>A0AA38UIW5</accession>
<keyword evidence="2" id="KW-1133">Transmembrane helix</keyword>
<dbReference type="GO" id="GO:0016787">
    <property type="term" value="F:hydrolase activity"/>
    <property type="evidence" value="ECO:0007669"/>
    <property type="project" value="UniProtKB-KW"/>
</dbReference>
<evidence type="ECO:0000256" key="1">
    <source>
        <dbReference type="ARBA" id="ARBA00022801"/>
    </source>
</evidence>
<sequence length="415" mass="46483">MLRYVHCTGRSLPEQIYNEELPTEKVYPSSPQIIMLEKTFKLSLMERLSLLGVLVRLPFNLLYTAAFSAFLTRTRGKRMLRILTEQLPRFLIAKCSPRQLQYFLGPSLARYSQWAKKNSIQPVIEEVEGCDAKIVWQTEKRKDRVLFFIHGGGYMTPFVDNMLLYCPGLRKALLKQTGGKQDFGIAALVYTIYPATFPTQLTEFTLALTQMISSGVSPENIILIGDSAGANLIIQLILHTLRPVPDVPLSPLGAIEGIDVPRRRLGGIALISPWISLGSPVPSYARNTKYDFLTAEPLTRWGSYYMEEVKASHIPWVKPSSSTLFKGIGMMVQRLLITAGGRECLLDDATTLYAMIEELQIPEEELVVTLDVDEKGLHEDAILDIESPQKPKGGLGDATMRQVSWIREAFEAATS</sequence>